<dbReference type="Pfam" id="PF07609">
    <property type="entry name" value="DUF1572"/>
    <property type="match status" value="1"/>
</dbReference>
<reference evidence="2" key="1">
    <citation type="submission" date="2020-08" db="EMBL/GenBank/DDBJ databases">
        <title>Hyunsoonleella sp. strain SJ7 genome sequencing and assembly.</title>
        <authorList>
            <person name="Kim I."/>
        </authorList>
    </citation>
    <scope>NUCLEOTIDE SEQUENCE</scope>
    <source>
        <strain evidence="2">SJ7</strain>
    </source>
</reference>
<protein>
    <submittedName>
        <fullName evidence="2">DUF1572 family protein</fullName>
    </submittedName>
</protein>
<feature type="region of interest" description="Disordered" evidence="1">
    <location>
        <begin position="160"/>
        <end position="183"/>
    </location>
</feature>
<evidence type="ECO:0000313" key="3">
    <source>
        <dbReference type="Proteomes" id="UP000656244"/>
    </source>
</evidence>
<dbReference type="SUPFAM" id="SSF109854">
    <property type="entry name" value="DinB/YfiT-like putative metalloenzymes"/>
    <property type="match status" value="1"/>
</dbReference>
<dbReference type="Proteomes" id="UP000656244">
    <property type="component" value="Unassembled WGS sequence"/>
</dbReference>
<organism evidence="2 3">
    <name type="scientific">Hyunsoonleella aquatilis</name>
    <dbReference type="NCBI Taxonomy" id="2762758"/>
    <lineage>
        <taxon>Bacteria</taxon>
        <taxon>Pseudomonadati</taxon>
        <taxon>Bacteroidota</taxon>
        <taxon>Flavobacteriia</taxon>
        <taxon>Flavobacteriales</taxon>
        <taxon>Flavobacteriaceae</taxon>
    </lineage>
</organism>
<comment type="caution">
    <text evidence="2">The sequence shown here is derived from an EMBL/GenBank/DDBJ whole genome shotgun (WGS) entry which is preliminary data.</text>
</comment>
<dbReference type="AlphaFoldDB" id="A0A923HI23"/>
<evidence type="ECO:0000256" key="1">
    <source>
        <dbReference type="SAM" id="MobiDB-lite"/>
    </source>
</evidence>
<sequence length="183" mass="21500">MDSYLTSVIKQFEYYKSLGDKTIKDLSFEELQKEFAQNSNSITIIVKHLAGNMLSRWANFLIEDGEKVWRHRDAEFEDSFISKNEMLAEWNKGWKCLFDAITPLNEKDLERIIYIRNQGHTVTEAINRQLAHYAYHVGQIVFLGKLLKGEDWQSLSIPKGDSKKYNTEKFSKEKGRRHFTDDL</sequence>
<gene>
    <name evidence="2" type="ORF">H7U19_10135</name>
</gene>
<name>A0A923HI23_9FLAO</name>
<dbReference type="EMBL" id="JACNMF010000003">
    <property type="protein sequence ID" value="MBC3758762.1"/>
    <property type="molecule type" value="Genomic_DNA"/>
</dbReference>
<proteinExistence type="predicted"/>
<keyword evidence="3" id="KW-1185">Reference proteome</keyword>
<dbReference type="InterPro" id="IPR011466">
    <property type="entry name" value="DUF1572"/>
</dbReference>
<accession>A0A923HI23</accession>
<evidence type="ECO:0000313" key="2">
    <source>
        <dbReference type="EMBL" id="MBC3758762.1"/>
    </source>
</evidence>
<dbReference type="Gene3D" id="1.20.120.450">
    <property type="entry name" value="dinb family like domain"/>
    <property type="match status" value="1"/>
</dbReference>
<dbReference type="RefSeq" id="WP_186561964.1">
    <property type="nucleotide sequence ID" value="NZ_JACNMF010000003.1"/>
</dbReference>
<dbReference type="InterPro" id="IPR034660">
    <property type="entry name" value="DinB/YfiT-like"/>
</dbReference>